<feature type="domain" description="Protein kinase" evidence="1">
    <location>
        <begin position="20"/>
        <end position="294"/>
    </location>
</feature>
<proteinExistence type="predicted"/>
<organism evidence="2 3">
    <name type="scientific">Paenibacillus aurantius</name>
    <dbReference type="NCBI Taxonomy" id="2918900"/>
    <lineage>
        <taxon>Bacteria</taxon>
        <taxon>Bacillati</taxon>
        <taxon>Bacillota</taxon>
        <taxon>Bacilli</taxon>
        <taxon>Bacillales</taxon>
        <taxon>Paenibacillaceae</taxon>
        <taxon>Paenibacillus</taxon>
    </lineage>
</organism>
<dbReference type="InterPro" id="IPR000719">
    <property type="entry name" value="Prot_kinase_dom"/>
</dbReference>
<dbReference type="EMBL" id="CP130318">
    <property type="protein sequence ID" value="WNQ11970.1"/>
    <property type="molecule type" value="Genomic_DNA"/>
</dbReference>
<keyword evidence="2" id="KW-0418">Kinase</keyword>
<dbReference type="RefSeq" id="WP_315605747.1">
    <property type="nucleotide sequence ID" value="NZ_CP130318.1"/>
</dbReference>
<dbReference type="GO" id="GO:0004672">
    <property type="term" value="F:protein kinase activity"/>
    <property type="evidence" value="ECO:0007669"/>
    <property type="project" value="InterPro"/>
</dbReference>
<evidence type="ECO:0000259" key="1">
    <source>
        <dbReference type="PROSITE" id="PS50011"/>
    </source>
</evidence>
<evidence type="ECO:0000313" key="3">
    <source>
        <dbReference type="Proteomes" id="UP001305702"/>
    </source>
</evidence>
<dbReference type="SUPFAM" id="SSF56112">
    <property type="entry name" value="Protein kinase-like (PK-like)"/>
    <property type="match status" value="1"/>
</dbReference>
<dbReference type="Gene3D" id="1.10.510.10">
    <property type="entry name" value="Transferase(Phosphotransferase) domain 1"/>
    <property type="match status" value="1"/>
</dbReference>
<dbReference type="Proteomes" id="UP001305702">
    <property type="component" value="Chromosome"/>
</dbReference>
<dbReference type="KEGG" id="paun:MJA45_02610"/>
<sequence length="294" mass="33325">MTNPVTVTLSSVSFPLQASHDFGWLLERGEVFAVFDQQDSGNLSFGLMKDGKRSFVKYAGARPVAYEGNPTDAIRRLTQAVPVYEALEHEHLIRLVDHFQTPEGYAAVFDWAEGENLHPHWSYPPPAKYTHPDSPFYRYRQLPLERRLASINNILTFHVHAARQGYVAIDFYDGSLLYDFKTDTTKICDIDFYTTRPFVNEMGRMWGSSRFMAPEEFELGADIDEITNVYNMGATAFVLLGGEQDRSLEKWEAGENLYRVAAKAVEPDRASRYGSLAELQASWRQAGGAGDRFL</sequence>
<name>A0AA96LER3_9BACL</name>
<dbReference type="GO" id="GO:0005524">
    <property type="term" value="F:ATP binding"/>
    <property type="evidence" value="ECO:0007669"/>
    <property type="project" value="InterPro"/>
</dbReference>
<keyword evidence="3" id="KW-1185">Reference proteome</keyword>
<dbReference type="InterPro" id="IPR011009">
    <property type="entry name" value="Kinase-like_dom_sf"/>
</dbReference>
<accession>A0AA96LER3</accession>
<protein>
    <submittedName>
        <fullName evidence="2">Serine/threonine-protein kinase</fullName>
    </submittedName>
</protein>
<keyword evidence="2" id="KW-0808">Transferase</keyword>
<evidence type="ECO:0000313" key="2">
    <source>
        <dbReference type="EMBL" id="WNQ11970.1"/>
    </source>
</evidence>
<dbReference type="AlphaFoldDB" id="A0AA96LER3"/>
<reference evidence="2 3" key="1">
    <citation type="submission" date="2022-02" db="EMBL/GenBank/DDBJ databases">
        <title>Paenibacillus sp. MBLB1776 Whole Genome Shotgun Sequencing.</title>
        <authorList>
            <person name="Hwang C.Y."/>
            <person name="Cho E.-S."/>
            <person name="Seo M.-J."/>
        </authorList>
    </citation>
    <scope>NUCLEOTIDE SEQUENCE [LARGE SCALE GENOMIC DNA]</scope>
    <source>
        <strain evidence="2 3">MBLB1776</strain>
    </source>
</reference>
<gene>
    <name evidence="2" type="ORF">MJA45_02610</name>
</gene>
<dbReference type="PROSITE" id="PS50011">
    <property type="entry name" value="PROTEIN_KINASE_DOM"/>
    <property type="match status" value="1"/>
</dbReference>